<comment type="caution">
    <text evidence="2">The sequence shown here is derived from an EMBL/GenBank/DDBJ whole genome shotgun (WGS) entry which is preliminary data.</text>
</comment>
<evidence type="ECO:0000313" key="3">
    <source>
        <dbReference type="Proteomes" id="UP000230768"/>
    </source>
</evidence>
<evidence type="ECO:0000313" key="2">
    <source>
        <dbReference type="EMBL" id="PIK26787.1"/>
    </source>
</evidence>
<proteinExistence type="predicted"/>
<organism evidence="2 3">
    <name type="scientific">Bacillus pumilus</name>
    <name type="common">Bacillus mesentericus</name>
    <dbReference type="NCBI Taxonomy" id="1408"/>
    <lineage>
        <taxon>Bacteria</taxon>
        <taxon>Bacillati</taxon>
        <taxon>Bacillota</taxon>
        <taxon>Bacilli</taxon>
        <taxon>Bacillales</taxon>
        <taxon>Bacillaceae</taxon>
        <taxon>Bacillus</taxon>
    </lineage>
</organism>
<sequence>MSIKKMIIISSIIFLGAGVYEASSTIKPASNRNTTMEDSNRNTTFIPQKIDRNTASQNV</sequence>
<dbReference type="RefSeq" id="WP_099727532.1">
    <property type="nucleotide sequence ID" value="NZ_CP101833.1"/>
</dbReference>
<accession>A0A2G8ITH7</accession>
<feature type="compositionally biased region" description="Polar residues" evidence="1">
    <location>
        <begin position="31"/>
        <end position="46"/>
    </location>
</feature>
<reference evidence="2 3" key="1">
    <citation type="submission" date="2017-11" db="EMBL/GenBank/DDBJ databases">
        <title>Draft genome sequence of Bacillus pumilus 51_5il from lake Gorkoye (Russia: Novosibirsk region).</title>
        <authorList>
            <person name="Shipova A.A."/>
            <person name="Rozanov A.S."/>
            <person name="Bryanskaya A.V."/>
            <person name="Peltek S.E."/>
        </authorList>
    </citation>
    <scope>NUCLEOTIDE SEQUENCE [LARGE SCALE GENOMIC DNA]</scope>
    <source>
        <strain evidence="2 3">51_5il</strain>
    </source>
</reference>
<dbReference type="AlphaFoldDB" id="A0A2G8ITH7"/>
<gene>
    <name evidence="2" type="ORF">CTV99_10600</name>
</gene>
<evidence type="ECO:0000256" key="1">
    <source>
        <dbReference type="SAM" id="MobiDB-lite"/>
    </source>
</evidence>
<dbReference type="EMBL" id="PEKP01000012">
    <property type="protein sequence ID" value="PIK26787.1"/>
    <property type="molecule type" value="Genomic_DNA"/>
</dbReference>
<protein>
    <submittedName>
        <fullName evidence="2">RapH phosphatase inhibitor</fullName>
    </submittedName>
</protein>
<dbReference type="Proteomes" id="UP000230768">
    <property type="component" value="Unassembled WGS sequence"/>
</dbReference>
<feature type="region of interest" description="Disordered" evidence="1">
    <location>
        <begin position="31"/>
        <end position="59"/>
    </location>
</feature>
<name>A0A2G8ITH7_BACPU</name>